<organism evidence="4 5">
    <name type="scientific">Salegentibacter chungangensis</name>
    <dbReference type="NCBI Taxonomy" id="1335724"/>
    <lineage>
        <taxon>Bacteria</taxon>
        <taxon>Pseudomonadati</taxon>
        <taxon>Bacteroidota</taxon>
        <taxon>Flavobacteriia</taxon>
        <taxon>Flavobacteriales</taxon>
        <taxon>Flavobacteriaceae</taxon>
        <taxon>Salegentibacter</taxon>
    </lineage>
</organism>
<dbReference type="Proteomes" id="UP001597131">
    <property type="component" value="Unassembled WGS sequence"/>
</dbReference>
<reference evidence="5" key="1">
    <citation type="journal article" date="2019" name="Int. J. Syst. Evol. Microbiol.">
        <title>The Global Catalogue of Microorganisms (GCM) 10K type strain sequencing project: providing services to taxonomists for standard genome sequencing and annotation.</title>
        <authorList>
            <consortium name="The Broad Institute Genomics Platform"/>
            <consortium name="The Broad Institute Genome Sequencing Center for Infectious Disease"/>
            <person name="Wu L."/>
            <person name="Ma J."/>
        </authorList>
    </citation>
    <scope>NUCLEOTIDE SEQUENCE [LARGE SCALE GENOMIC DNA]</scope>
    <source>
        <strain evidence="5">CCUG 64793</strain>
    </source>
</reference>
<keyword evidence="5" id="KW-1185">Reference proteome</keyword>
<dbReference type="SUPFAM" id="SSF49299">
    <property type="entry name" value="PKD domain"/>
    <property type="match status" value="1"/>
</dbReference>
<proteinExistence type="predicted"/>
<feature type="domain" description="Integrin beta-like protein A-E N-terminal" evidence="3">
    <location>
        <begin position="50"/>
        <end position="158"/>
    </location>
</feature>
<evidence type="ECO:0000259" key="2">
    <source>
        <dbReference type="Pfam" id="PF18962"/>
    </source>
</evidence>
<evidence type="ECO:0000313" key="4">
    <source>
        <dbReference type="EMBL" id="MFD1096265.1"/>
    </source>
</evidence>
<dbReference type="Pfam" id="PF18962">
    <property type="entry name" value="Por_Secre_tail"/>
    <property type="match status" value="1"/>
</dbReference>
<dbReference type="InterPro" id="IPR056844">
    <property type="entry name" value="SibA-E_N"/>
</dbReference>
<dbReference type="Pfam" id="PF24907">
    <property type="entry name" value="SIBA-E_N"/>
    <property type="match status" value="1"/>
</dbReference>
<dbReference type="InterPro" id="IPR013783">
    <property type="entry name" value="Ig-like_fold"/>
</dbReference>
<sequence>MRTIITKSKGNLATTLKKRVKTLNQLFLIPLLFFMFSFLMPVDANASHFRYGTLSWKPVPGDPNTIEFKLDVAYRHSFNNGQPISDYIYFGDGTNQFITPTITSINYGEDWHYATATFTKTYANPGDYNVIWANNCCRIFALQNNSSDNYSLETVVSVGTGNHSPVTSLAPIIYLPANDPNASFVVPASDPDGDPLTFRLASAADYPNVSIYDLPAGISVSPTGEVTLDTQGKSVGNIYTAAVVVEDGSTKTMVDFLIIIGTPSNPPSFDYTVTPQNGHLFEIGAGQTLSFDVKAEDQDAVDVVSLQAVGLPTGVTFNSPTPANPVQTSFSWTPSGTQIGTYVINFIAQDNNLAQALTSVTIEVSEEVCNTSDPIISDIEGPIDPVQAGNSFDLSADVLDESIVSAIWYFSEDGQNFDSGTAATISNGEVSGSFTKPVGVYLVKLVAENDCEHTTEKYYEYVVVYDPKGGFVTGGGWIISPEDDSYEYMQDEGRANFGFVAKYKSGNNTLGEVDGNTNFQFKDGDFHFKSSSYEDMSLIISGARATYKGEGTVNGAGVHKFLIVAVDGDLDGGGGTDKFRLKVWGDNTSSTVIYDNQLGMPELSDAATGLEGGSIVIHKPKGKNSIEEQALIQSEVDILESMIIAPNPLQSQATVSFGLTEPANVVLKVYSFTGQEMETLFSGSVNKNQSYEVEFFRNNLATGNYFLKLTTEKGYSYEKQFIIE</sequence>
<dbReference type="InterPro" id="IPR035986">
    <property type="entry name" value="PKD_dom_sf"/>
</dbReference>
<dbReference type="RefSeq" id="WP_380745749.1">
    <property type="nucleotide sequence ID" value="NZ_JBHTLI010000002.1"/>
</dbReference>
<keyword evidence="1" id="KW-0732">Signal</keyword>
<evidence type="ECO:0000313" key="5">
    <source>
        <dbReference type="Proteomes" id="UP001597131"/>
    </source>
</evidence>
<feature type="domain" description="Secretion system C-terminal sorting" evidence="2">
    <location>
        <begin position="645"/>
        <end position="723"/>
    </location>
</feature>
<evidence type="ECO:0000256" key="1">
    <source>
        <dbReference type="ARBA" id="ARBA00022729"/>
    </source>
</evidence>
<dbReference type="InterPro" id="IPR026444">
    <property type="entry name" value="Secre_tail"/>
</dbReference>
<dbReference type="NCBIfam" id="TIGR04183">
    <property type="entry name" value="Por_Secre_tail"/>
    <property type="match status" value="1"/>
</dbReference>
<evidence type="ECO:0000259" key="3">
    <source>
        <dbReference type="Pfam" id="PF24907"/>
    </source>
</evidence>
<gene>
    <name evidence="4" type="ORF">ACFQ3Q_10935</name>
</gene>
<dbReference type="Pfam" id="PF05345">
    <property type="entry name" value="He_PIG"/>
    <property type="match status" value="1"/>
</dbReference>
<comment type="caution">
    <text evidence="4">The sequence shown here is derived from an EMBL/GenBank/DDBJ whole genome shotgun (WGS) entry which is preliminary data.</text>
</comment>
<dbReference type="InterPro" id="IPR015919">
    <property type="entry name" value="Cadherin-like_sf"/>
</dbReference>
<dbReference type="EMBL" id="JBHTLI010000002">
    <property type="protein sequence ID" value="MFD1096265.1"/>
    <property type="molecule type" value="Genomic_DNA"/>
</dbReference>
<accession>A0ABW3NTD9</accession>
<protein>
    <submittedName>
        <fullName evidence="4">T9SS type A sorting domain-containing protein</fullName>
    </submittedName>
</protein>
<dbReference type="Gene3D" id="2.60.40.10">
    <property type="entry name" value="Immunoglobulins"/>
    <property type="match status" value="1"/>
</dbReference>
<dbReference type="SUPFAM" id="SSF49313">
    <property type="entry name" value="Cadherin-like"/>
    <property type="match status" value="1"/>
</dbReference>
<name>A0ABW3NTD9_9FLAO</name>